<reference evidence="10 11" key="1">
    <citation type="submission" date="2019-02" db="EMBL/GenBank/DDBJ databases">
        <title>Deep-cultivation of Planctomycetes and their phenomic and genomic characterization uncovers novel biology.</title>
        <authorList>
            <person name="Wiegand S."/>
            <person name="Jogler M."/>
            <person name="Boedeker C."/>
            <person name="Pinto D."/>
            <person name="Vollmers J."/>
            <person name="Rivas-Marin E."/>
            <person name="Kohn T."/>
            <person name="Peeters S.H."/>
            <person name="Heuer A."/>
            <person name="Rast P."/>
            <person name="Oberbeckmann S."/>
            <person name="Bunk B."/>
            <person name="Jeske O."/>
            <person name="Meyerdierks A."/>
            <person name="Storesund J.E."/>
            <person name="Kallscheuer N."/>
            <person name="Luecker S."/>
            <person name="Lage O.M."/>
            <person name="Pohl T."/>
            <person name="Merkel B.J."/>
            <person name="Hornburger P."/>
            <person name="Mueller R.-W."/>
            <person name="Bruemmer F."/>
            <person name="Labrenz M."/>
            <person name="Spormann A.M."/>
            <person name="Op den Camp H."/>
            <person name="Overmann J."/>
            <person name="Amann R."/>
            <person name="Jetten M.S.M."/>
            <person name="Mascher T."/>
            <person name="Medema M.H."/>
            <person name="Devos D.P."/>
            <person name="Kaster A.-K."/>
            <person name="Ovreas L."/>
            <person name="Rohde M."/>
            <person name="Galperin M.Y."/>
            <person name="Jogler C."/>
        </authorList>
    </citation>
    <scope>NUCLEOTIDE SEQUENCE [LARGE SCALE GENOMIC DNA]</scope>
    <source>
        <strain evidence="10 11">Pla175</strain>
    </source>
</reference>
<keyword evidence="6" id="KW-1015">Disulfide bond</keyword>
<organism evidence="10 11">
    <name type="scientific">Pirellulimonas nuda</name>
    <dbReference type="NCBI Taxonomy" id="2528009"/>
    <lineage>
        <taxon>Bacteria</taxon>
        <taxon>Pseudomonadati</taxon>
        <taxon>Planctomycetota</taxon>
        <taxon>Planctomycetia</taxon>
        <taxon>Pirellulales</taxon>
        <taxon>Lacipirellulaceae</taxon>
        <taxon>Pirellulimonas</taxon>
    </lineage>
</organism>
<dbReference type="Proteomes" id="UP000317429">
    <property type="component" value="Chromosome"/>
</dbReference>
<evidence type="ECO:0000313" key="11">
    <source>
        <dbReference type="Proteomes" id="UP000317429"/>
    </source>
</evidence>
<dbReference type="PANTHER" id="PTHR10196:SF93">
    <property type="entry name" value="L-RHAMNULOKINASE"/>
    <property type="match status" value="1"/>
</dbReference>
<proteinExistence type="inferred from homology"/>
<dbReference type="CDD" id="cd07771">
    <property type="entry name" value="ASKHA_NBD_FGGY_RhaB-like"/>
    <property type="match status" value="1"/>
</dbReference>
<dbReference type="GO" id="GO:0004370">
    <property type="term" value="F:glycerol kinase activity"/>
    <property type="evidence" value="ECO:0007669"/>
    <property type="project" value="TreeGrafter"/>
</dbReference>
<keyword evidence="7" id="KW-0684">Rhamnose metabolism</keyword>
<dbReference type="InterPro" id="IPR018485">
    <property type="entry name" value="FGGY_C"/>
</dbReference>
<sequence>MASQRVYLGIDLGASGGRVLAGKYDGERLALREIHRFPNGPVRIGNRLHWDFPGLWREVQDGLRLAAQRYGDRIASVGVDSWGVDYGLLSADDELLGNPYHYRDGRTRGGLERAFATVSRDEIFAATGLQFMELNTLYQLLAARDSGSPLLASAQTLLLIPDLMHWLLCGVKAVEATNASTTQLFDPIERGWSRDLISRFGLPDTMFGRIVEGGTRLGTLLPWVAEQTGLDRLPVIAPGTHDTASAVVAAPGETTGDPAPSWCYLNCGTWSLMGVEVPRPIINDQVAQWNFTNEAGVFGTTRLLKNVTGLWLAQECRRVWNQSGGDYGWDELARLASEAPPLVSLVNPDDPRFGAPTDMPAAIAEFCRETGQPAPASPGATIRCALESMALRSSQVLVCLEQLIGRRIETIQLIGGGVQNELLCQLTADACGRTVLAGPVEATALGNIIVQAIAMGDLAGVAEGRALVRSSFAMKRYEPRDAERWREARDRAPAEMGIS</sequence>
<feature type="domain" description="Carbohydrate kinase FGGY C-terminal" evidence="9">
    <location>
        <begin position="264"/>
        <end position="455"/>
    </location>
</feature>
<evidence type="ECO:0000256" key="1">
    <source>
        <dbReference type="ARBA" id="ARBA00009156"/>
    </source>
</evidence>
<evidence type="ECO:0000256" key="3">
    <source>
        <dbReference type="ARBA" id="ARBA00022741"/>
    </source>
</evidence>
<keyword evidence="5" id="KW-0067">ATP-binding</keyword>
<feature type="domain" description="Carbohydrate kinase FGGY N-terminal" evidence="8">
    <location>
        <begin position="6"/>
        <end position="248"/>
    </location>
</feature>
<dbReference type="Pfam" id="PF00370">
    <property type="entry name" value="FGGY_N"/>
    <property type="match status" value="1"/>
</dbReference>
<dbReference type="EMBL" id="CP036291">
    <property type="protein sequence ID" value="QDU91724.1"/>
    <property type="molecule type" value="Genomic_DNA"/>
</dbReference>
<dbReference type="Gene3D" id="3.30.420.40">
    <property type="match status" value="2"/>
</dbReference>
<keyword evidence="3" id="KW-0547">Nucleotide-binding</keyword>
<evidence type="ECO:0000259" key="8">
    <source>
        <dbReference type="Pfam" id="PF00370"/>
    </source>
</evidence>
<accession>A0A518DJR7</accession>
<evidence type="ECO:0000256" key="6">
    <source>
        <dbReference type="ARBA" id="ARBA00023157"/>
    </source>
</evidence>
<dbReference type="InterPro" id="IPR013449">
    <property type="entry name" value="Rhamnulokinase"/>
</dbReference>
<dbReference type="RefSeq" id="WP_145291881.1">
    <property type="nucleotide sequence ID" value="NZ_CP036291.1"/>
</dbReference>
<evidence type="ECO:0000259" key="9">
    <source>
        <dbReference type="Pfam" id="PF02782"/>
    </source>
</evidence>
<gene>
    <name evidence="10" type="primary">rhaB</name>
    <name evidence="10" type="ORF">Pla175_51540</name>
</gene>
<evidence type="ECO:0000256" key="5">
    <source>
        <dbReference type="ARBA" id="ARBA00022840"/>
    </source>
</evidence>
<dbReference type="InterPro" id="IPR018484">
    <property type="entry name" value="FGGY_N"/>
</dbReference>
<dbReference type="EC" id="2.7.1.5" evidence="10"/>
<dbReference type="GO" id="GO:0006071">
    <property type="term" value="P:glycerol metabolic process"/>
    <property type="evidence" value="ECO:0007669"/>
    <property type="project" value="TreeGrafter"/>
</dbReference>
<dbReference type="KEGG" id="pnd:Pla175_51540"/>
<keyword evidence="4 10" id="KW-0418">Kinase</keyword>
<protein>
    <submittedName>
        <fullName evidence="10">Rhamnulokinase</fullName>
        <ecNumber evidence="10">2.7.1.5</ecNumber>
    </submittedName>
</protein>
<dbReference type="SUPFAM" id="SSF53067">
    <property type="entry name" value="Actin-like ATPase domain"/>
    <property type="match status" value="2"/>
</dbReference>
<keyword evidence="2 10" id="KW-0808">Transferase</keyword>
<evidence type="ECO:0000256" key="2">
    <source>
        <dbReference type="ARBA" id="ARBA00022679"/>
    </source>
</evidence>
<dbReference type="GO" id="GO:0005829">
    <property type="term" value="C:cytosol"/>
    <property type="evidence" value="ECO:0007669"/>
    <property type="project" value="TreeGrafter"/>
</dbReference>
<dbReference type="InterPro" id="IPR043129">
    <property type="entry name" value="ATPase_NBD"/>
</dbReference>
<dbReference type="PANTHER" id="PTHR10196">
    <property type="entry name" value="SUGAR KINASE"/>
    <property type="match status" value="1"/>
</dbReference>
<evidence type="ECO:0000256" key="7">
    <source>
        <dbReference type="ARBA" id="ARBA00023308"/>
    </source>
</evidence>
<dbReference type="GO" id="GO:0019301">
    <property type="term" value="P:rhamnose catabolic process"/>
    <property type="evidence" value="ECO:0007669"/>
    <property type="project" value="InterPro"/>
</dbReference>
<dbReference type="GO" id="GO:0005524">
    <property type="term" value="F:ATP binding"/>
    <property type="evidence" value="ECO:0007669"/>
    <property type="project" value="UniProtKB-KW"/>
</dbReference>
<keyword evidence="11" id="KW-1185">Reference proteome</keyword>
<dbReference type="OrthoDB" id="9761504at2"/>
<name>A0A518DJR7_9BACT</name>
<dbReference type="AlphaFoldDB" id="A0A518DJR7"/>
<comment type="similarity">
    <text evidence="1">Belongs to the FGGY kinase family.</text>
</comment>
<evidence type="ECO:0000313" key="10">
    <source>
        <dbReference type="EMBL" id="QDU91724.1"/>
    </source>
</evidence>
<dbReference type="GO" id="GO:0008993">
    <property type="term" value="F:rhamnulokinase activity"/>
    <property type="evidence" value="ECO:0007669"/>
    <property type="project" value="UniProtKB-EC"/>
</dbReference>
<evidence type="ECO:0000256" key="4">
    <source>
        <dbReference type="ARBA" id="ARBA00022777"/>
    </source>
</evidence>
<dbReference type="Pfam" id="PF02782">
    <property type="entry name" value="FGGY_C"/>
    <property type="match status" value="1"/>
</dbReference>